<organism evidence="2 3">
    <name type="scientific">Rat cytomegalovirus ALL-03</name>
    <dbReference type="NCBI Taxonomy" id="1640278"/>
    <lineage>
        <taxon>Viruses</taxon>
        <taxon>Duplodnaviria</taxon>
        <taxon>Heunggongvirae</taxon>
        <taxon>Peploviricota</taxon>
        <taxon>Herviviricetes</taxon>
        <taxon>Herpesvirales</taxon>
        <taxon>Orthoherpesviridae</taxon>
        <taxon>Betaherpesvirinae</taxon>
        <taxon>Muromegalovirus</taxon>
        <taxon>Muromegalovirus muridbeta8</taxon>
        <taxon>Rat cytomegalovirus (isolate England)</taxon>
    </lineage>
</organism>
<feature type="compositionally biased region" description="Basic and acidic residues" evidence="1">
    <location>
        <begin position="731"/>
        <end position="747"/>
    </location>
</feature>
<feature type="compositionally biased region" description="Basic and acidic residues" evidence="1">
    <location>
        <begin position="412"/>
        <end position="430"/>
    </location>
</feature>
<gene>
    <name evidence="2" type="primary">ORF3</name>
</gene>
<accession>A0A0F6R534</accession>
<feature type="region of interest" description="Disordered" evidence="1">
    <location>
        <begin position="216"/>
        <end position="493"/>
    </location>
</feature>
<feature type="compositionally biased region" description="Basic residues" evidence="1">
    <location>
        <begin position="326"/>
        <end position="338"/>
    </location>
</feature>
<feature type="region of interest" description="Disordered" evidence="1">
    <location>
        <begin position="621"/>
        <end position="647"/>
    </location>
</feature>
<feature type="compositionally biased region" description="Polar residues" evidence="1">
    <location>
        <begin position="229"/>
        <end position="244"/>
    </location>
</feature>
<reference evidence="2 3" key="1">
    <citation type="journal article" date="2015" name="Genome Announc.">
        <title>Complete Genome Sequence of Rat Cytomegalovirus Strain ALL-03 (Malaysian Strain).</title>
        <authorList>
            <person name="Balakrishnan K.N."/>
            <person name="Abdullah A.A."/>
            <person name="Camalxaman S.N."/>
            <person name="Quah Y.W."/>
            <person name="Abba Y."/>
            <person name="Hani H."/>
            <person name="Loh H.S."/>
            <person name="Kamal F.M."/>
            <person name="Zeenathul N.A."/>
            <person name="Aini I."/>
            <person name="Omar A.R."/>
            <person name="Noordin M.M."/>
            <person name="Mohd Azmi M.L."/>
        </authorList>
    </citation>
    <scope>NUCLEOTIDE SEQUENCE [LARGE SCALE GENOMIC DNA]</scope>
    <source>
        <strain evidence="2">ALL-03</strain>
    </source>
</reference>
<feature type="region of interest" description="Disordered" evidence="1">
    <location>
        <begin position="975"/>
        <end position="1001"/>
    </location>
</feature>
<evidence type="ECO:0000313" key="3">
    <source>
        <dbReference type="Proteomes" id="UP000105122"/>
    </source>
</evidence>
<feature type="compositionally biased region" description="Acidic residues" evidence="1">
    <location>
        <begin position="782"/>
        <end position="803"/>
    </location>
</feature>
<feature type="compositionally biased region" description="Basic and acidic residues" evidence="1">
    <location>
        <begin position="816"/>
        <end position="830"/>
    </location>
</feature>
<feature type="compositionally biased region" description="Low complexity" evidence="1">
    <location>
        <begin position="885"/>
        <end position="908"/>
    </location>
</feature>
<name>A0A0F6R534_RCMVE</name>
<evidence type="ECO:0000313" key="2">
    <source>
        <dbReference type="EMBL" id="AKE44196.1"/>
    </source>
</evidence>
<protein>
    <submittedName>
        <fullName evidence="2">ORF3</fullName>
    </submittedName>
</protein>
<feature type="compositionally biased region" description="Gly residues" evidence="1">
    <location>
        <begin position="339"/>
        <end position="354"/>
    </location>
</feature>
<feature type="region of interest" description="Disordered" evidence="1">
    <location>
        <begin position="1042"/>
        <end position="1063"/>
    </location>
</feature>
<feature type="region of interest" description="Disordered" evidence="1">
    <location>
        <begin position="691"/>
        <end position="913"/>
    </location>
</feature>
<proteinExistence type="predicted"/>
<evidence type="ECO:0000256" key="1">
    <source>
        <dbReference type="SAM" id="MobiDB-lite"/>
    </source>
</evidence>
<feature type="compositionally biased region" description="Gly residues" evidence="1">
    <location>
        <begin position="635"/>
        <end position="647"/>
    </location>
</feature>
<sequence>MADSRQPDGTGYALMHHEQPTRLAVVETGSWLRVAGTPPVTGVIPVATYDPASSPVVPYGQPCPQGRFQQVVGVMAQSPAQWMVQRAPAPSVVVGYPTQQHYSQQQWAQTAFHSLPFSLVAPGYPPPPPPVTGVISMETVNTDHGSLYFPMGVVPQAAVSAQPVAAAPVIRPVVSGASAVAAAPMQPAAAILPVSAPTIVPALVIGGWNGPQTQGPVASSVIGGGSGATQQISDTGSSNQTAAQSGGEGERVPSRGPRASVGLSHSGGRNSAVDKRGERSGRTRSPVNDGARGRNSSRRNATPSVAAAADSGTGGGALDLSDVKRGGHVKGSRSKRGGRSGGGNGSGGNGGGDGDVVSSVADDVSEEKVAVGAVKASVSPSSSDTVPMDHQPSTGHQQQRHHQQNEVTQQQHEMKRQQQRRHEPRTERSSSDSVLPGSRGASVPFLRGAEDSSETPAGVSCNSTAERGTLPGGDGTFAVSGSGGANNRVSSPSLSSVVSGLRSRGSVVGSLGARPGVSSAFGGGDTVAAPAVAAVSPTDFGAGDGCDSGGVSGAGRGEEDRFGRGGVDGGLSGGGGGGGGSGNGVWGRCTRASARLSVEGLATRGMSTRAACLLSAGGAEDLVSKPKPATPRGQVGSGGAGGGGGGGGGELVALPGLAVDIVVPSRGRAGRVAAGGRCRNRSCDSAAAAAGGRPAANQVGKAVTRSQGQTVREDAGPSVAIRKNVSSTGARDARDGVVDAGRSEGSTRKTNGKRASSRPSRACKSVPPKKASPDQTATYNVGDEDDPDNDESGDDSDGPEDGETGVGLGNGKRRASRDSDTLEPVKERGPRGGLWPKSYKGLRGARMRRNEASDAETGGDLEVVERNSASGEHEGDAEEDPDGQSNSETASRKSSSSPSLSSSAAVASEPKRVIATRNWTARMRREAAEAAAAVAAVAEHTAREEEAARRAAEAAIAAAATTAKAMTAAASANIESSVMETGGDGDGGDVNGNRPDPPEGRIGVSEVDAAIAAALAEAQRRGVCAGSPEAAEALAVALSRVGTTSPPESRGCPRSLGEMECVSTQPHPPQCATTITLPTQLPTPGSMHLPYQVGTTQFCNPSHREPQMSGTDSPLTTFAATSSAATASTSTVTATQPPFALQQSNSGIVVRANVADVPVEVRISEEAELDGAVSPDDARVPEIDLYPPEPSDGDAVVPDEIKNMRPYWLDNLDVTEFERLRQWWGD</sequence>
<feature type="compositionally biased region" description="Low complexity" evidence="1">
    <location>
        <begin position="370"/>
        <end position="383"/>
    </location>
</feature>
<feature type="compositionally biased region" description="Basic and acidic residues" evidence="1">
    <location>
        <begin position="272"/>
        <end position="281"/>
    </location>
</feature>
<dbReference type="Proteomes" id="UP000105122">
    <property type="component" value="Segment"/>
</dbReference>
<dbReference type="EMBL" id="KP967684">
    <property type="protein sequence ID" value="AKE44196.1"/>
    <property type="molecule type" value="Genomic_DNA"/>
</dbReference>